<dbReference type="InterPro" id="IPR029058">
    <property type="entry name" value="AB_hydrolase_fold"/>
</dbReference>
<evidence type="ECO:0008006" key="3">
    <source>
        <dbReference type="Google" id="ProtNLM"/>
    </source>
</evidence>
<dbReference type="PIRSF" id="PIRSF029171">
    <property type="entry name" value="Esterase_LipA"/>
    <property type="match status" value="1"/>
</dbReference>
<comment type="caution">
    <text evidence="1">The sequence shown here is derived from an EMBL/GenBank/DDBJ whole genome shotgun (WGS) entry which is preliminary data.</text>
</comment>
<evidence type="ECO:0000313" key="2">
    <source>
        <dbReference type="Proteomes" id="UP001500851"/>
    </source>
</evidence>
<evidence type="ECO:0000313" key="1">
    <source>
        <dbReference type="EMBL" id="GAA1788253.1"/>
    </source>
</evidence>
<dbReference type="SUPFAM" id="SSF53474">
    <property type="entry name" value="alpha/beta-Hydrolases"/>
    <property type="match status" value="1"/>
</dbReference>
<organism evidence="1 2">
    <name type="scientific">Leucobacter iarius</name>
    <dbReference type="NCBI Taxonomy" id="333963"/>
    <lineage>
        <taxon>Bacteria</taxon>
        <taxon>Bacillati</taxon>
        <taxon>Actinomycetota</taxon>
        <taxon>Actinomycetes</taxon>
        <taxon>Micrococcales</taxon>
        <taxon>Microbacteriaceae</taxon>
        <taxon>Leucobacter</taxon>
    </lineage>
</organism>
<accession>A0ABP4XQX4</accession>
<keyword evidence="2" id="KW-1185">Reference proteome</keyword>
<gene>
    <name evidence="1" type="ORF">GCM10009768_16610</name>
</gene>
<dbReference type="Pfam" id="PF03583">
    <property type="entry name" value="LIP"/>
    <property type="match status" value="1"/>
</dbReference>
<protein>
    <recommendedName>
        <fullName evidence="3">Secretory lipase</fullName>
    </recommendedName>
</protein>
<dbReference type="InterPro" id="IPR005152">
    <property type="entry name" value="Lipase_secreted"/>
</dbReference>
<proteinExistence type="predicted"/>
<dbReference type="EMBL" id="BAAAOB010000001">
    <property type="protein sequence ID" value="GAA1788253.1"/>
    <property type="molecule type" value="Genomic_DNA"/>
</dbReference>
<reference evidence="2" key="1">
    <citation type="journal article" date="2019" name="Int. J. Syst. Evol. Microbiol.">
        <title>The Global Catalogue of Microorganisms (GCM) 10K type strain sequencing project: providing services to taxonomists for standard genome sequencing and annotation.</title>
        <authorList>
            <consortium name="The Broad Institute Genomics Platform"/>
            <consortium name="The Broad Institute Genome Sequencing Center for Infectious Disease"/>
            <person name="Wu L."/>
            <person name="Ma J."/>
        </authorList>
    </citation>
    <scope>NUCLEOTIDE SEQUENCE [LARGE SCALE GENOMIC DNA]</scope>
    <source>
        <strain evidence="2">JCM 14736</strain>
    </source>
</reference>
<dbReference type="Gene3D" id="3.40.50.1820">
    <property type="entry name" value="alpha/beta hydrolase"/>
    <property type="match status" value="1"/>
</dbReference>
<dbReference type="PANTHER" id="PTHR34853">
    <property type="match status" value="1"/>
</dbReference>
<sequence length="352" mass="37204">MVTPDPAQRELPGRAIVFPARALHGGTHEQTGLLHLPDTAPPDGGYPVVVFGHMTTGGSEAAAPSRAHPGHVEWRRISQGDAFCARLLRRGIAVLRPDYEGIGSSGAHPYLIGASLGESMLAAMRARRSVDERLGDRWVLAGHSEGAVAALFASVAPAPDPDARLLGTAVFAPVTRMDRSIALARRFGAAVPGSPTVSALLGLMLSGAAEEDPGLRELIEQGGLSDRARGVWDDLGAKTLVELIAPDSWGGIAPSAIGGPRQAELWERLFASFARNEVGLLRPAEHQPPLRIDAALLDEVAPAPLTAALLRGYRCAGFELTSRWWPTHHSGVMREGNAPSEAAGWIAERFAA</sequence>
<name>A0ABP4XQX4_9MICO</name>
<dbReference type="PANTHER" id="PTHR34853:SF1">
    <property type="entry name" value="LIPASE 5"/>
    <property type="match status" value="1"/>
</dbReference>
<dbReference type="Proteomes" id="UP001500851">
    <property type="component" value="Unassembled WGS sequence"/>
</dbReference>